<accession>A0A6C0D5C4</accession>
<organism evidence="2">
    <name type="scientific">viral metagenome</name>
    <dbReference type="NCBI Taxonomy" id="1070528"/>
    <lineage>
        <taxon>unclassified sequences</taxon>
        <taxon>metagenomes</taxon>
        <taxon>organismal metagenomes</taxon>
    </lineage>
</organism>
<proteinExistence type="predicted"/>
<feature type="region of interest" description="Disordered" evidence="1">
    <location>
        <begin position="563"/>
        <end position="582"/>
    </location>
</feature>
<feature type="region of interest" description="Disordered" evidence="1">
    <location>
        <begin position="595"/>
        <end position="627"/>
    </location>
</feature>
<dbReference type="EMBL" id="MN739542">
    <property type="protein sequence ID" value="QHT12236.1"/>
    <property type="molecule type" value="Genomic_DNA"/>
</dbReference>
<evidence type="ECO:0000313" key="2">
    <source>
        <dbReference type="EMBL" id="QHT12236.1"/>
    </source>
</evidence>
<name>A0A6C0D5C4_9ZZZZ</name>
<feature type="compositionally biased region" description="Basic and acidic residues" evidence="1">
    <location>
        <begin position="612"/>
        <end position="627"/>
    </location>
</feature>
<evidence type="ECO:0000256" key="1">
    <source>
        <dbReference type="SAM" id="MobiDB-lite"/>
    </source>
</evidence>
<protein>
    <submittedName>
        <fullName evidence="2">Uncharacterized protein</fullName>
    </submittedName>
</protein>
<reference evidence="2" key="1">
    <citation type="journal article" date="2020" name="Nature">
        <title>Giant virus diversity and host interactions through global metagenomics.</title>
        <authorList>
            <person name="Schulz F."/>
            <person name="Roux S."/>
            <person name="Paez-Espino D."/>
            <person name="Jungbluth S."/>
            <person name="Walsh D.A."/>
            <person name="Denef V.J."/>
            <person name="McMahon K.D."/>
            <person name="Konstantinidis K.T."/>
            <person name="Eloe-Fadrosh E.A."/>
            <person name="Kyrpides N.C."/>
            <person name="Woyke T."/>
        </authorList>
    </citation>
    <scope>NUCLEOTIDE SEQUENCE</scope>
    <source>
        <strain evidence="2">GVMAG-M-3300023174-129</strain>
    </source>
</reference>
<sequence length="1693" mass="195848">METPTMKTQFRDFIKKITKPKLLSTLKPIPFNILRGDSEYIVETYPFFTVSDLKLAIYEQFEKESFAAPNNQLIYIDKGVGIEPINFLWDAPMLKNPQLDLINNYFVNPDGSKKNVKIILNDNILLENKLKNNTIQLLFYKDIEKYLSDTRPFSEKIFNGRIYPYFPFLKNGVNYPNEADLQILSLKLEYYNTKLEYINTIENLLSQGDPLTEPVFAGLRFLKLTWPYCPIQDNIDSYFYEIDVNPTRPYLRLLSSGNNTISKVHLKDVDNKIPSIHDIQLLSQWSEEKNPIPENDFIIGKIALRCTILNLPFIYATIRLCHDGSFDVIIEPPKGLRRLDMGSDFGDTFEEDIVNGLDKINIKNVNPSISSGNFIFGLQLSANSQVITKKQFEKRISLFKSIFQEISPLPNEQPFYMLRYKLVNNFSNEDNISNYLTQLANKKIISGDELVSVMISYVAEEFQLDLNTARQKVSDWFTKRDEIQKIVIGETKEYTPFNNTGIDISIFQKKNLYTFHLYNVDSFISLERIITSLSLILSLPEIDLKVSEKKVREFQALEKISRTEEEEEEVESVPESAENSKYLDEFDDDLMQDFSESPETEEESSHSNVQVLREKIQNDSKSPEEDLKGVQLIQEKKIKVATSEDTSKGVANFFIQKLKEVDKSLFDFPITHPSDLGYVQACAANEMRQPAALTRAQFDDMRKIYEEDDVDFRVYPPNEGETFEEPDKFSDPNKIITVLRYRNNYYVCSELFCTRDEIVVLKKDFIGTKLRTTIIEPDGTEINSKPPNTCPFCLGKLITNRKKPGENETVLQRAYKPKTIKRHVWINFLKKSSHPSGWQLPCCFISPSAIQFKDLGRGEFEKYKPKVEDEDEEDEFGTELEKGKSFPYTLALSRIKKKYIVGDVIPLDIAENNEPQIGLLPKQLDELFEQDPSTIVGRFGNLQKILPNAKGFLRIGVENKKRFQGDSFLAAIAPFFGRNSAMEMKVRMLEVIIPKVFLTMNYGNLMMEFYSPTDRSIPKQRLEKWSKEQLNVTYSDENSLEIERIYKSYNRFRQWLLSENTTKEYRQFGMILSQTSLIQQGISRAGMTFINIDMAEDGTISIRCPPYGYNDDINTNNDVGFLFHHYTGIWEPLFYVNNIETGLTNIEPYQLVFSKSNYEAWPSIVKKLLKQYSKICSGPGRTVYTSQTRVNSDSLIPVSTAQGLLRQVSQGFPNFSISGILRDSFNHVSAIVCEEKRSDKNYQVLLPVIDDGVYIQEEIYLNYEEIEPESFENTMRIYSRYLKPIISGYPNYIPVAIAINNNQYVAIILKNGLYIPIIPTTSIKSDLKVVKVNDFDWIINRKIAFENKDFDKTKTETYKIEQEVLVEKEIDEIYQHLRVTFGNYVAKYGSPFKDTLQNDIIDRNDLSLNEKRLRMILLLGNVVMSWFSTQKSEQNMLSVLRKDCTIQGQTTCNDKCVWTEDSGCKIHVKEQYKNVNMAYLLMLRLFDEILRYSEQRKQIFENEITKLVFLNQPIFLNDQYILPENSLEWSELLRSTSMIRKSEASRFFEEFSENELVEKEESDEIFEIPESVKEFLHLDSNTNLRFKVISNESSLVPILNTLAINPKDIVGYSAVPEQFDIKQIMRLGQLTSSYIIQLNALITPVSFKRISSIDDKKPIIILLITEGAIGFIVKNNKSVKLNYSDVPVKILPQ</sequence>